<evidence type="ECO:0000256" key="2">
    <source>
        <dbReference type="ARBA" id="ARBA00022837"/>
    </source>
</evidence>
<dbReference type="AlphaFoldDB" id="A0A834IDZ3"/>
<comment type="caution">
    <text evidence="4">The sequence shown here is derived from an EMBL/GenBank/DDBJ whole genome shotgun (WGS) entry which is preliminary data.</text>
</comment>
<keyword evidence="2" id="KW-0106">Calcium</keyword>
<dbReference type="Proteomes" id="UP000625711">
    <property type="component" value="Unassembled WGS sequence"/>
</dbReference>
<dbReference type="InterPro" id="IPR002048">
    <property type="entry name" value="EF_hand_dom"/>
</dbReference>
<protein>
    <recommendedName>
        <fullName evidence="3">EF-hand domain-containing protein</fullName>
    </recommendedName>
</protein>
<reference evidence="4" key="1">
    <citation type="submission" date="2020-08" db="EMBL/GenBank/DDBJ databases">
        <title>Genome sequencing and assembly of the red palm weevil Rhynchophorus ferrugineus.</title>
        <authorList>
            <person name="Dias G.B."/>
            <person name="Bergman C.M."/>
            <person name="Manee M."/>
        </authorList>
    </citation>
    <scope>NUCLEOTIDE SEQUENCE</scope>
    <source>
        <strain evidence="4">AA-2017</strain>
        <tissue evidence="4">Whole larva</tissue>
    </source>
</reference>
<dbReference type="InterPro" id="IPR050230">
    <property type="entry name" value="CALM/Myosin/TropC-like"/>
</dbReference>
<dbReference type="GO" id="GO:0016460">
    <property type="term" value="C:myosin II complex"/>
    <property type="evidence" value="ECO:0007669"/>
    <property type="project" value="TreeGrafter"/>
</dbReference>
<dbReference type="PROSITE" id="PS00018">
    <property type="entry name" value="EF_HAND_1"/>
    <property type="match status" value="2"/>
</dbReference>
<evidence type="ECO:0000259" key="3">
    <source>
        <dbReference type="PROSITE" id="PS50222"/>
    </source>
</evidence>
<dbReference type="SMART" id="SM00054">
    <property type="entry name" value="EFh"/>
    <property type="match status" value="4"/>
</dbReference>
<dbReference type="EMBL" id="JAACXV010000411">
    <property type="protein sequence ID" value="KAF7277939.1"/>
    <property type="molecule type" value="Genomic_DNA"/>
</dbReference>
<proteinExistence type="predicted"/>
<sequence>MPDEDKKAKGSNKAVFVDYEALKHLDISREQLKMLKQIFDSFDLEKKGEISVDMIGQILDMLGHQQSPDELNKIIKEIDEDGNGVMSFEEFAHLAARFLVEEEEDVEAILRELKDAFRLYDKEGLGYISVDLLRDILKELDDKLSPSDLNEMIKEIDTDNSGTVDWDEFKAMMIG</sequence>
<dbReference type="Gene3D" id="1.10.238.10">
    <property type="entry name" value="EF-hand"/>
    <property type="match status" value="2"/>
</dbReference>
<organism evidence="4 5">
    <name type="scientific">Rhynchophorus ferrugineus</name>
    <name type="common">Red palm weevil</name>
    <name type="synonym">Curculio ferrugineus</name>
    <dbReference type="NCBI Taxonomy" id="354439"/>
    <lineage>
        <taxon>Eukaryota</taxon>
        <taxon>Metazoa</taxon>
        <taxon>Ecdysozoa</taxon>
        <taxon>Arthropoda</taxon>
        <taxon>Hexapoda</taxon>
        <taxon>Insecta</taxon>
        <taxon>Pterygota</taxon>
        <taxon>Neoptera</taxon>
        <taxon>Endopterygota</taxon>
        <taxon>Coleoptera</taxon>
        <taxon>Polyphaga</taxon>
        <taxon>Cucujiformia</taxon>
        <taxon>Curculionidae</taxon>
        <taxon>Dryophthorinae</taxon>
        <taxon>Rhynchophorus</taxon>
    </lineage>
</organism>
<dbReference type="PROSITE" id="PS50222">
    <property type="entry name" value="EF_HAND_2"/>
    <property type="match status" value="4"/>
</dbReference>
<dbReference type="CDD" id="cd00051">
    <property type="entry name" value="EFh"/>
    <property type="match status" value="1"/>
</dbReference>
<feature type="domain" description="EF-hand" evidence="3">
    <location>
        <begin position="66"/>
        <end position="101"/>
    </location>
</feature>
<dbReference type="Pfam" id="PF13499">
    <property type="entry name" value="EF-hand_7"/>
    <property type="match status" value="2"/>
</dbReference>
<evidence type="ECO:0000256" key="1">
    <source>
        <dbReference type="ARBA" id="ARBA00022737"/>
    </source>
</evidence>
<feature type="domain" description="EF-hand" evidence="3">
    <location>
        <begin position="144"/>
        <end position="175"/>
    </location>
</feature>
<evidence type="ECO:0000313" key="4">
    <source>
        <dbReference type="EMBL" id="KAF7277939.1"/>
    </source>
</evidence>
<dbReference type="GO" id="GO:0005509">
    <property type="term" value="F:calcium ion binding"/>
    <property type="evidence" value="ECO:0007669"/>
    <property type="project" value="InterPro"/>
</dbReference>
<keyword evidence="1" id="KW-0677">Repeat</keyword>
<evidence type="ECO:0000313" key="5">
    <source>
        <dbReference type="Proteomes" id="UP000625711"/>
    </source>
</evidence>
<dbReference type="OrthoDB" id="26525at2759"/>
<keyword evidence="5" id="KW-1185">Reference proteome</keyword>
<feature type="domain" description="EF-hand" evidence="3">
    <location>
        <begin position="108"/>
        <end position="143"/>
    </location>
</feature>
<dbReference type="PANTHER" id="PTHR23048">
    <property type="entry name" value="MYOSIN LIGHT CHAIN 1, 3"/>
    <property type="match status" value="1"/>
</dbReference>
<dbReference type="PANTHER" id="PTHR23048:SF0">
    <property type="entry name" value="CALMODULIN LIKE 3"/>
    <property type="match status" value="1"/>
</dbReference>
<name>A0A834IDZ3_RHYFE</name>
<dbReference type="FunFam" id="1.10.238.10:FF:000003">
    <property type="entry name" value="Calmodulin A"/>
    <property type="match status" value="1"/>
</dbReference>
<dbReference type="InterPro" id="IPR011992">
    <property type="entry name" value="EF-hand-dom_pair"/>
</dbReference>
<gene>
    <name evidence="4" type="ORF">GWI33_009055</name>
</gene>
<accession>A0A834IDZ3</accession>
<dbReference type="SUPFAM" id="SSF47473">
    <property type="entry name" value="EF-hand"/>
    <property type="match status" value="1"/>
</dbReference>
<feature type="domain" description="EF-hand" evidence="3">
    <location>
        <begin position="30"/>
        <end position="65"/>
    </location>
</feature>
<dbReference type="InterPro" id="IPR018247">
    <property type="entry name" value="EF_Hand_1_Ca_BS"/>
</dbReference>